<reference evidence="4" key="1">
    <citation type="submission" date="2016-09" db="EMBL/GenBank/DDBJ databases">
        <authorList>
            <person name="Koehorst J."/>
        </authorList>
    </citation>
    <scope>NUCLEOTIDE SEQUENCE [LARGE SCALE GENOMIC DNA]</scope>
</reference>
<sequence>MKLKFAHKVRRAAAFTLIELMVVVAIIASLAAVSWGPILDKLNDGDRTAGVSNMRNVYSTLMDFNNSYGSFPCDSTALDIEEQNGETATQYGPIKGNYSNDYLRQLFFLNNVGPSFEGNFYAKIAIADGRKIKEADKKVGGGKALSKGECGFGYVMRTDPDNADVRTPVTGNDATPILLSSVASKAPTKAADTRYDMNSFRGNLLYYTISNSGGQKELVEEEDNTDYGTPKKSLFGEDKKGRDNGSKYIVMPPNL</sequence>
<feature type="transmembrane region" description="Helical" evidence="2">
    <location>
        <begin position="12"/>
        <end position="35"/>
    </location>
</feature>
<proteinExistence type="predicted"/>
<organism evidence="3 4">
    <name type="scientific">Akkermansia glycaniphila</name>
    <dbReference type="NCBI Taxonomy" id="1679444"/>
    <lineage>
        <taxon>Bacteria</taxon>
        <taxon>Pseudomonadati</taxon>
        <taxon>Verrucomicrobiota</taxon>
        <taxon>Verrucomicrobiia</taxon>
        <taxon>Verrucomicrobiales</taxon>
        <taxon>Akkermansiaceae</taxon>
        <taxon>Akkermansia</taxon>
    </lineage>
</organism>
<dbReference type="OrthoDB" id="206854at2"/>
<dbReference type="InterPro" id="IPR012902">
    <property type="entry name" value="N_methyl_site"/>
</dbReference>
<evidence type="ECO:0000313" key="4">
    <source>
        <dbReference type="Proteomes" id="UP000176204"/>
    </source>
</evidence>
<evidence type="ECO:0000256" key="2">
    <source>
        <dbReference type="SAM" id="Phobius"/>
    </source>
</evidence>
<dbReference type="Pfam" id="PF07963">
    <property type="entry name" value="N_methyl"/>
    <property type="match status" value="1"/>
</dbReference>
<keyword evidence="2" id="KW-0812">Transmembrane</keyword>
<keyword evidence="2" id="KW-1133">Transmembrane helix</keyword>
<dbReference type="AlphaFoldDB" id="A0A1C7P9Z7"/>
<dbReference type="KEGG" id="agl:PYTT_1401"/>
<accession>A0A1C7P9Z7</accession>
<dbReference type="RefSeq" id="WP_067771714.1">
    <property type="nucleotide sequence ID" value="NZ_JACVVN010000009.1"/>
</dbReference>
<dbReference type="InterPro" id="IPR045584">
    <property type="entry name" value="Pilin-like"/>
</dbReference>
<name>A0A1C7P9Z7_9BACT</name>
<gene>
    <name evidence="3" type="ORF">PYTT_1401</name>
</gene>
<feature type="compositionally biased region" description="Basic and acidic residues" evidence="1">
    <location>
        <begin position="234"/>
        <end position="245"/>
    </location>
</feature>
<dbReference type="SUPFAM" id="SSF54523">
    <property type="entry name" value="Pili subunits"/>
    <property type="match status" value="1"/>
</dbReference>
<dbReference type="STRING" id="1679444.PYTT_1401"/>
<feature type="region of interest" description="Disordered" evidence="1">
    <location>
        <begin position="218"/>
        <end position="255"/>
    </location>
</feature>
<dbReference type="Proteomes" id="UP000176204">
    <property type="component" value="Chromosome I"/>
</dbReference>
<keyword evidence="2" id="KW-0472">Membrane</keyword>
<dbReference type="EMBL" id="LT629973">
    <property type="protein sequence ID" value="SEH87808.1"/>
    <property type="molecule type" value="Genomic_DNA"/>
</dbReference>
<dbReference type="NCBIfam" id="TIGR02532">
    <property type="entry name" value="IV_pilin_GFxxxE"/>
    <property type="match status" value="1"/>
</dbReference>
<protein>
    <submittedName>
        <fullName evidence="3">Prokaryotic n-terminal methylation site</fullName>
    </submittedName>
</protein>
<dbReference type="Gene3D" id="3.30.700.10">
    <property type="entry name" value="Glycoprotein, Type 4 Pilin"/>
    <property type="match status" value="1"/>
</dbReference>
<evidence type="ECO:0000256" key="1">
    <source>
        <dbReference type="SAM" id="MobiDB-lite"/>
    </source>
</evidence>
<keyword evidence="4" id="KW-1185">Reference proteome</keyword>
<evidence type="ECO:0000313" key="3">
    <source>
        <dbReference type="EMBL" id="SEH87808.1"/>
    </source>
</evidence>